<sequence length="213" mass="24170">MAKYLEPDVLQSFEQALSIPFELDPTISDFIIQVEAKEDDVDAILELVCEQKLKYLQHKTSDMYASILSTNGLLGVTDTMYFDVVGTVAYLFLLRYLREHQLYLGSLVADVLHFPTNALFLGDLRSLITALFQFKQFVLGQEKMIRRTTNKQLARKRSATIVDTTNLPSSSAGDQHSYPPGYIFFSPKAALQKKARIDTDNDDTDKDNESRED</sequence>
<dbReference type="OrthoDB" id="2252240at2759"/>
<evidence type="ECO:0000256" key="1">
    <source>
        <dbReference type="SAM" id="MobiDB-lite"/>
    </source>
</evidence>
<gene>
    <name evidence="2" type="ORF">CU098_002858</name>
</gene>
<evidence type="ECO:0000313" key="2">
    <source>
        <dbReference type="EMBL" id="RCH85164.1"/>
    </source>
</evidence>
<comment type="caution">
    <text evidence="2">The sequence shown here is derived from an EMBL/GenBank/DDBJ whole genome shotgun (WGS) entry which is preliminary data.</text>
</comment>
<evidence type="ECO:0000313" key="3">
    <source>
        <dbReference type="Proteomes" id="UP000253551"/>
    </source>
</evidence>
<organism evidence="2 3">
    <name type="scientific">Rhizopus stolonifer</name>
    <name type="common">Rhizopus nigricans</name>
    <dbReference type="NCBI Taxonomy" id="4846"/>
    <lineage>
        <taxon>Eukaryota</taxon>
        <taxon>Fungi</taxon>
        <taxon>Fungi incertae sedis</taxon>
        <taxon>Mucoromycota</taxon>
        <taxon>Mucoromycotina</taxon>
        <taxon>Mucoromycetes</taxon>
        <taxon>Mucorales</taxon>
        <taxon>Mucorineae</taxon>
        <taxon>Rhizopodaceae</taxon>
        <taxon>Rhizopus</taxon>
    </lineage>
</organism>
<reference evidence="2 3" key="1">
    <citation type="journal article" date="2018" name="G3 (Bethesda)">
        <title>Phylogenetic and Phylogenomic Definition of Rhizopus Species.</title>
        <authorList>
            <person name="Gryganskyi A.P."/>
            <person name="Golan J."/>
            <person name="Dolatabadi S."/>
            <person name="Mondo S."/>
            <person name="Robb S."/>
            <person name="Idnurm A."/>
            <person name="Muszewska A."/>
            <person name="Steczkiewicz K."/>
            <person name="Masonjones S."/>
            <person name="Liao H.L."/>
            <person name="Gajdeczka M.T."/>
            <person name="Anike F."/>
            <person name="Vuek A."/>
            <person name="Anishchenko I.M."/>
            <person name="Voigt K."/>
            <person name="de Hoog G.S."/>
            <person name="Smith M.E."/>
            <person name="Heitman J."/>
            <person name="Vilgalys R."/>
            <person name="Stajich J.E."/>
        </authorList>
    </citation>
    <scope>NUCLEOTIDE SEQUENCE [LARGE SCALE GENOMIC DNA]</scope>
    <source>
        <strain evidence="2 3">LSU 92-RS-03</strain>
    </source>
</reference>
<dbReference type="AlphaFoldDB" id="A0A367J5C4"/>
<dbReference type="EMBL" id="PJQM01004243">
    <property type="protein sequence ID" value="RCH85164.1"/>
    <property type="molecule type" value="Genomic_DNA"/>
</dbReference>
<proteinExistence type="predicted"/>
<protein>
    <submittedName>
        <fullName evidence="2">Uncharacterized protein</fullName>
    </submittedName>
</protein>
<name>A0A367J5C4_RHIST</name>
<accession>A0A367J5C4</accession>
<feature type="region of interest" description="Disordered" evidence="1">
    <location>
        <begin position="194"/>
        <end position="213"/>
    </location>
</feature>
<keyword evidence="3" id="KW-1185">Reference proteome</keyword>
<dbReference type="Proteomes" id="UP000253551">
    <property type="component" value="Unassembled WGS sequence"/>
</dbReference>